<dbReference type="PANTHER" id="PTHR35889:SF3">
    <property type="entry name" value="F-BOX DOMAIN-CONTAINING PROTEIN"/>
    <property type="match status" value="1"/>
</dbReference>
<dbReference type="PROSITE" id="PS51007">
    <property type="entry name" value="CYTC"/>
    <property type="match status" value="1"/>
</dbReference>
<dbReference type="InterPro" id="IPR011444">
    <property type="entry name" value="DUF1549"/>
</dbReference>
<dbReference type="GO" id="GO:0020037">
    <property type="term" value="F:heme binding"/>
    <property type="evidence" value="ECO:0007669"/>
    <property type="project" value="InterPro"/>
</dbReference>
<dbReference type="InterPro" id="IPR036909">
    <property type="entry name" value="Cyt_c-like_dom_sf"/>
</dbReference>
<dbReference type="AlphaFoldDB" id="A0A382TW44"/>
<reference evidence="5" key="1">
    <citation type="submission" date="2018-05" db="EMBL/GenBank/DDBJ databases">
        <authorList>
            <person name="Lanie J.A."/>
            <person name="Ng W.-L."/>
            <person name="Kazmierczak K.M."/>
            <person name="Andrzejewski T.M."/>
            <person name="Davidsen T.M."/>
            <person name="Wayne K.J."/>
            <person name="Tettelin H."/>
            <person name="Glass J.I."/>
            <person name="Rusch D."/>
            <person name="Podicherti R."/>
            <person name="Tsui H.-C.T."/>
            <person name="Winkler M.E."/>
        </authorList>
    </citation>
    <scope>NUCLEOTIDE SEQUENCE</scope>
</reference>
<evidence type="ECO:0000256" key="1">
    <source>
        <dbReference type="ARBA" id="ARBA00022617"/>
    </source>
</evidence>
<dbReference type="PANTHER" id="PTHR35889">
    <property type="entry name" value="CYCLOINULO-OLIGOSACCHARIDE FRUCTANOTRANSFERASE-RELATED"/>
    <property type="match status" value="1"/>
</dbReference>
<keyword evidence="1" id="KW-0349">Heme</keyword>
<dbReference type="InterPro" id="IPR011429">
    <property type="entry name" value="Cyt_c_Planctomycete-type"/>
</dbReference>
<organism evidence="5">
    <name type="scientific">marine metagenome</name>
    <dbReference type="NCBI Taxonomy" id="408172"/>
    <lineage>
        <taxon>unclassified sequences</taxon>
        <taxon>metagenomes</taxon>
        <taxon>ecological metagenomes</taxon>
    </lineage>
</organism>
<accession>A0A382TW44</accession>
<dbReference type="GO" id="GO:0009055">
    <property type="term" value="F:electron transfer activity"/>
    <property type="evidence" value="ECO:0007669"/>
    <property type="project" value="InterPro"/>
</dbReference>
<dbReference type="SUPFAM" id="SSF46626">
    <property type="entry name" value="Cytochrome c"/>
    <property type="match status" value="1"/>
</dbReference>
<proteinExistence type="predicted"/>
<dbReference type="Pfam" id="PF07583">
    <property type="entry name" value="PSCyt2"/>
    <property type="match status" value="1"/>
</dbReference>
<dbReference type="GO" id="GO:0046872">
    <property type="term" value="F:metal ion binding"/>
    <property type="evidence" value="ECO:0007669"/>
    <property type="project" value="UniProtKB-KW"/>
</dbReference>
<sequence length="298" mass="32897">TITCARMLCMTFKRLHRILPSLAITLTAFVTDAGKIQFNRDIRPILSDNCFACHGPDANHRKAGLRLDTREGALADLGDYAAVAPGTLGRSELLARITAADPDDLMPPPETGKRLSAGERRLLRDWIAQGAEYEAHWAYIPHKRPALPSVSDRAWPSGAIDRFILARLESENLSPSPQANAATLARRVHFDLTGLPPSPSLAKRLAKSPEAYARVVDELLASSQFGERLASYWLDLVRYADTVGYHGDQDHAITPYRDWVIKAFNDNLPFDRFTAAQIAGDLLPNATVNQKIASGYNR</sequence>
<feature type="non-terminal residue" evidence="5">
    <location>
        <position position="1"/>
    </location>
</feature>
<keyword evidence="3" id="KW-0408">Iron</keyword>
<evidence type="ECO:0000256" key="2">
    <source>
        <dbReference type="ARBA" id="ARBA00022723"/>
    </source>
</evidence>
<feature type="domain" description="Cytochrome c" evidence="4">
    <location>
        <begin position="29"/>
        <end position="131"/>
    </location>
</feature>
<keyword evidence="2" id="KW-0479">Metal-binding</keyword>
<name>A0A382TW44_9ZZZZ</name>
<dbReference type="Pfam" id="PF07635">
    <property type="entry name" value="PSCyt1"/>
    <property type="match status" value="1"/>
</dbReference>
<protein>
    <recommendedName>
        <fullName evidence="4">Cytochrome c domain-containing protein</fullName>
    </recommendedName>
</protein>
<dbReference type="InterPro" id="IPR009056">
    <property type="entry name" value="Cyt_c-like_dom"/>
</dbReference>
<evidence type="ECO:0000313" key="5">
    <source>
        <dbReference type="EMBL" id="SVD26279.1"/>
    </source>
</evidence>
<evidence type="ECO:0000259" key="4">
    <source>
        <dbReference type="PROSITE" id="PS51007"/>
    </source>
</evidence>
<gene>
    <name evidence="5" type="ORF">METZ01_LOCUS379133</name>
</gene>
<evidence type="ECO:0000256" key="3">
    <source>
        <dbReference type="ARBA" id="ARBA00023004"/>
    </source>
</evidence>
<dbReference type="EMBL" id="UINC01139622">
    <property type="protein sequence ID" value="SVD26279.1"/>
    <property type="molecule type" value="Genomic_DNA"/>
</dbReference>
<feature type="non-terminal residue" evidence="5">
    <location>
        <position position="298"/>
    </location>
</feature>